<sequence>MTTSVVHRALDGRRYELSGSLDLGYPGTSSVRVTVRGRMYELVAGVSGLAEEVASALGVSGFDENLRFAGGTLLIGRTHRVEPGSRIAEDIMVAVWRGRRHCLIIHFYGASTTTAVEVLDTLGIVEHDDGIALRPTAGSALVSPAAVVKEVPSLGLLELTVPSSPQATRLPGWKGRATRSGELFSDRLSNGDPYFVLAGADTWTTVLPLADTDLARVPELVDRLDTRLLGDR</sequence>
<gene>
    <name evidence="1" type="ORF">JT362_03635</name>
</gene>
<evidence type="ECO:0000313" key="1">
    <source>
        <dbReference type="EMBL" id="MCT2582215.1"/>
    </source>
</evidence>
<dbReference type="Proteomes" id="UP001156441">
    <property type="component" value="Unassembled WGS sequence"/>
</dbReference>
<evidence type="ECO:0008006" key="3">
    <source>
        <dbReference type="Google" id="ProtNLM"/>
    </source>
</evidence>
<keyword evidence="2" id="KW-1185">Reference proteome</keyword>
<evidence type="ECO:0000313" key="2">
    <source>
        <dbReference type="Proteomes" id="UP001156441"/>
    </source>
</evidence>
<comment type="caution">
    <text evidence="1">The sequence shown here is derived from an EMBL/GenBank/DDBJ whole genome shotgun (WGS) entry which is preliminary data.</text>
</comment>
<dbReference type="RefSeq" id="WP_260189563.1">
    <property type="nucleotide sequence ID" value="NZ_JAFFZE010000004.1"/>
</dbReference>
<name>A0ABT2J2Z2_9PSEU</name>
<organism evidence="1 2">
    <name type="scientific">Actinophytocola gossypii</name>
    <dbReference type="NCBI Taxonomy" id="2812003"/>
    <lineage>
        <taxon>Bacteria</taxon>
        <taxon>Bacillati</taxon>
        <taxon>Actinomycetota</taxon>
        <taxon>Actinomycetes</taxon>
        <taxon>Pseudonocardiales</taxon>
        <taxon>Pseudonocardiaceae</taxon>
    </lineage>
</organism>
<accession>A0ABT2J2Z2</accession>
<protein>
    <recommendedName>
        <fullName evidence="3">ESX secretion-associated protein EspG</fullName>
    </recommendedName>
</protein>
<proteinExistence type="predicted"/>
<reference evidence="1 2" key="1">
    <citation type="submission" date="2021-02" db="EMBL/GenBank/DDBJ databases">
        <title>Actinophytocola xerophila sp. nov., isolated from soil of cotton cropping field.</title>
        <authorList>
            <person name="Huang R."/>
            <person name="Chen X."/>
            <person name="Ge X."/>
            <person name="Liu W."/>
        </authorList>
    </citation>
    <scope>NUCLEOTIDE SEQUENCE [LARGE SCALE GENOMIC DNA]</scope>
    <source>
        <strain evidence="1 2">S1-96</strain>
    </source>
</reference>
<dbReference type="EMBL" id="JAFFZE010000004">
    <property type="protein sequence ID" value="MCT2582215.1"/>
    <property type="molecule type" value="Genomic_DNA"/>
</dbReference>